<name>A0A0F9EIH7_9ZZZZ</name>
<accession>A0A0F9EIH7</accession>
<reference evidence="1" key="1">
    <citation type="journal article" date="2015" name="Nature">
        <title>Complex archaea that bridge the gap between prokaryotes and eukaryotes.</title>
        <authorList>
            <person name="Spang A."/>
            <person name="Saw J.H."/>
            <person name="Jorgensen S.L."/>
            <person name="Zaremba-Niedzwiedzka K."/>
            <person name="Martijn J."/>
            <person name="Lind A.E."/>
            <person name="van Eijk R."/>
            <person name="Schleper C."/>
            <person name="Guy L."/>
            <person name="Ettema T.J."/>
        </authorList>
    </citation>
    <scope>NUCLEOTIDE SEQUENCE</scope>
</reference>
<proteinExistence type="predicted"/>
<sequence length="73" mass="8853">MSNLNHHDWVWEDEYCRECGRPLLGVRVKAIRYDPKTGEPILWMHKKRCPKSPKWEYAGDFHHTRVRVELNHV</sequence>
<evidence type="ECO:0000313" key="1">
    <source>
        <dbReference type="EMBL" id="KKL44715.1"/>
    </source>
</evidence>
<gene>
    <name evidence="1" type="ORF">LCGC14_2362880</name>
</gene>
<dbReference type="AlphaFoldDB" id="A0A0F9EIH7"/>
<organism evidence="1">
    <name type="scientific">marine sediment metagenome</name>
    <dbReference type="NCBI Taxonomy" id="412755"/>
    <lineage>
        <taxon>unclassified sequences</taxon>
        <taxon>metagenomes</taxon>
        <taxon>ecological metagenomes</taxon>
    </lineage>
</organism>
<protein>
    <submittedName>
        <fullName evidence="1">Uncharacterized protein</fullName>
    </submittedName>
</protein>
<dbReference type="EMBL" id="LAZR01034658">
    <property type="protein sequence ID" value="KKL44715.1"/>
    <property type="molecule type" value="Genomic_DNA"/>
</dbReference>
<comment type="caution">
    <text evidence="1">The sequence shown here is derived from an EMBL/GenBank/DDBJ whole genome shotgun (WGS) entry which is preliminary data.</text>
</comment>